<feature type="transmembrane region" description="Helical" evidence="8">
    <location>
        <begin position="37"/>
        <end position="54"/>
    </location>
</feature>
<evidence type="ECO:0000256" key="6">
    <source>
        <dbReference type="ARBA" id="ARBA00022989"/>
    </source>
</evidence>
<dbReference type="GO" id="GO:0005886">
    <property type="term" value="C:plasma membrane"/>
    <property type="evidence" value="ECO:0007669"/>
    <property type="project" value="UniProtKB-SubCell"/>
</dbReference>
<evidence type="ECO:0000256" key="7">
    <source>
        <dbReference type="ARBA" id="ARBA00023136"/>
    </source>
</evidence>
<evidence type="ECO:0000256" key="5">
    <source>
        <dbReference type="ARBA" id="ARBA00022692"/>
    </source>
</evidence>
<keyword evidence="2" id="KW-0813">Transport</keyword>
<dbReference type="GO" id="GO:0022857">
    <property type="term" value="F:transmembrane transporter activity"/>
    <property type="evidence" value="ECO:0007669"/>
    <property type="project" value="InterPro"/>
</dbReference>
<dbReference type="Proteomes" id="UP000053881">
    <property type="component" value="Unassembled WGS sequence"/>
</dbReference>
<dbReference type="PANTHER" id="PTHR23522">
    <property type="entry name" value="BLL5896 PROTEIN"/>
    <property type="match status" value="1"/>
</dbReference>
<proteinExistence type="predicted"/>
<dbReference type="AlphaFoldDB" id="A0A0Q9Y5Q7"/>
<protein>
    <recommendedName>
        <fullName evidence="9">Major facilitator superfamily (MFS) profile domain-containing protein</fullName>
    </recommendedName>
</protein>
<keyword evidence="6 8" id="KW-1133">Transmembrane helix</keyword>
<dbReference type="InterPro" id="IPR024989">
    <property type="entry name" value="MFS_assoc_dom"/>
</dbReference>
<gene>
    <name evidence="10" type="ORF">ACA29_20020</name>
</gene>
<dbReference type="PROSITE" id="PS50850">
    <property type="entry name" value="MFS"/>
    <property type="match status" value="1"/>
</dbReference>
<keyword evidence="7 8" id="KW-0472">Membrane</keyword>
<evidence type="ECO:0000259" key="9">
    <source>
        <dbReference type="PROSITE" id="PS50850"/>
    </source>
</evidence>
<feature type="domain" description="Major facilitator superfamily (MFS) profile" evidence="9">
    <location>
        <begin position="1"/>
        <end position="92"/>
    </location>
</feature>
<feature type="transmembrane region" description="Helical" evidence="8">
    <location>
        <begin position="6"/>
        <end position="25"/>
    </location>
</feature>
<dbReference type="PANTHER" id="PTHR23522:SF10">
    <property type="entry name" value="3-PHENYLPROPIONIC ACID TRANSPORTER-RELATED"/>
    <property type="match status" value="1"/>
</dbReference>
<keyword evidence="5 8" id="KW-0812">Transmembrane</keyword>
<comment type="subcellular location">
    <subcellularLocation>
        <location evidence="1">Cell inner membrane</location>
        <topology evidence="1">Multi-pass membrane protein</topology>
    </subcellularLocation>
</comment>
<organism evidence="10 11">
    <name type="scientific">Lederbergia galactosidilytica</name>
    <dbReference type="NCBI Taxonomy" id="217031"/>
    <lineage>
        <taxon>Bacteria</taxon>
        <taxon>Bacillati</taxon>
        <taxon>Bacillota</taxon>
        <taxon>Bacilli</taxon>
        <taxon>Bacillales</taxon>
        <taxon>Bacillaceae</taxon>
        <taxon>Lederbergia</taxon>
    </lineage>
</organism>
<evidence type="ECO:0000313" key="11">
    <source>
        <dbReference type="Proteomes" id="UP000053881"/>
    </source>
</evidence>
<evidence type="ECO:0000256" key="4">
    <source>
        <dbReference type="ARBA" id="ARBA00022519"/>
    </source>
</evidence>
<accession>A0A0Q9Y5Q7</accession>
<dbReference type="Gene3D" id="1.20.1250.20">
    <property type="entry name" value="MFS general substrate transporter like domains"/>
    <property type="match status" value="1"/>
</dbReference>
<sequence>MSPAQIGIVLSVGPIVAIFSQPFWGVISDKRQTVKNIILFLLLATLITGLAVFFSPTMSILILMMMIFHFFMSPIQPLCLIVFQLFFPKKKE</sequence>
<comment type="caution">
    <text evidence="10">The sequence shown here is derived from an EMBL/GenBank/DDBJ whole genome shotgun (WGS) entry which is preliminary data.</text>
</comment>
<dbReference type="Pfam" id="PF12832">
    <property type="entry name" value="MFS_1_like"/>
    <property type="match status" value="1"/>
</dbReference>
<dbReference type="SUPFAM" id="SSF103473">
    <property type="entry name" value="MFS general substrate transporter"/>
    <property type="match status" value="1"/>
</dbReference>
<evidence type="ECO:0000256" key="1">
    <source>
        <dbReference type="ARBA" id="ARBA00004429"/>
    </source>
</evidence>
<reference evidence="10 11" key="1">
    <citation type="submission" date="2015-06" db="EMBL/GenBank/DDBJ databases">
        <title>Genome sequencing project of Bacillus galactosidilyticus PL133.</title>
        <authorList>
            <person name="Gaiero J."/>
            <person name="Nicol R."/>
            <person name="Habash M."/>
        </authorList>
    </citation>
    <scope>NUCLEOTIDE SEQUENCE [LARGE SCALE GENOMIC DNA]</scope>
    <source>
        <strain evidence="10 11">PL133</strain>
    </source>
</reference>
<keyword evidence="3" id="KW-1003">Cell membrane</keyword>
<name>A0A0Q9Y5Q7_9BACI</name>
<feature type="transmembrane region" description="Helical" evidence="8">
    <location>
        <begin position="60"/>
        <end position="87"/>
    </location>
</feature>
<dbReference type="EMBL" id="LGPB01000133">
    <property type="protein sequence ID" value="KRG10904.1"/>
    <property type="molecule type" value="Genomic_DNA"/>
</dbReference>
<evidence type="ECO:0000256" key="8">
    <source>
        <dbReference type="SAM" id="Phobius"/>
    </source>
</evidence>
<evidence type="ECO:0000256" key="2">
    <source>
        <dbReference type="ARBA" id="ARBA00022448"/>
    </source>
</evidence>
<dbReference type="InterPro" id="IPR036259">
    <property type="entry name" value="MFS_trans_sf"/>
</dbReference>
<evidence type="ECO:0000313" key="10">
    <source>
        <dbReference type="EMBL" id="KRG10904.1"/>
    </source>
</evidence>
<dbReference type="InterPro" id="IPR020846">
    <property type="entry name" value="MFS_dom"/>
</dbReference>
<keyword evidence="4" id="KW-0997">Cell inner membrane</keyword>
<evidence type="ECO:0000256" key="3">
    <source>
        <dbReference type="ARBA" id="ARBA00022475"/>
    </source>
</evidence>